<dbReference type="InterPro" id="IPR005119">
    <property type="entry name" value="LysR_subst-bd"/>
</dbReference>
<keyword evidence="4" id="KW-0804">Transcription</keyword>
<accession>A0ABQ6A6A5</accession>
<protein>
    <submittedName>
        <fullName evidence="6">Transcriptional regulator</fullName>
    </submittedName>
</protein>
<evidence type="ECO:0000256" key="2">
    <source>
        <dbReference type="ARBA" id="ARBA00023015"/>
    </source>
</evidence>
<dbReference type="PROSITE" id="PS50931">
    <property type="entry name" value="HTH_LYSR"/>
    <property type="match status" value="1"/>
</dbReference>
<gene>
    <name evidence="6" type="ORF">GCM10010909_15180</name>
</gene>
<dbReference type="SUPFAM" id="SSF53850">
    <property type="entry name" value="Periplasmic binding protein-like II"/>
    <property type="match status" value="1"/>
</dbReference>
<dbReference type="EMBL" id="BSOS01000041">
    <property type="protein sequence ID" value="GLR66838.1"/>
    <property type="molecule type" value="Genomic_DNA"/>
</dbReference>
<evidence type="ECO:0000256" key="4">
    <source>
        <dbReference type="ARBA" id="ARBA00023163"/>
    </source>
</evidence>
<evidence type="ECO:0000313" key="6">
    <source>
        <dbReference type="EMBL" id="GLR66838.1"/>
    </source>
</evidence>
<feature type="domain" description="HTH lysR-type" evidence="5">
    <location>
        <begin position="8"/>
        <end position="65"/>
    </location>
</feature>
<dbReference type="PANTHER" id="PTHR30537:SF3">
    <property type="entry name" value="TRANSCRIPTIONAL REGULATORY PROTEIN"/>
    <property type="match status" value="1"/>
</dbReference>
<keyword evidence="2" id="KW-0805">Transcription regulation</keyword>
<comment type="caution">
    <text evidence="6">The sequence shown here is derived from an EMBL/GenBank/DDBJ whole genome shotgun (WGS) entry which is preliminary data.</text>
</comment>
<evidence type="ECO:0000313" key="7">
    <source>
        <dbReference type="Proteomes" id="UP001156641"/>
    </source>
</evidence>
<dbReference type="Pfam" id="PF03466">
    <property type="entry name" value="LysR_substrate"/>
    <property type="match status" value="1"/>
</dbReference>
<evidence type="ECO:0000259" key="5">
    <source>
        <dbReference type="PROSITE" id="PS50931"/>
    </source>
</evidence>
<proteinExistence type="inferred from homology"/>
<dbReference type="InterPro" id="IPR036390">
    <property type="entry name" value="WH_DNA-bd_sf"/>
</dbReference>
<dbReference type="Pfam" id="PF00126">
    <property type="entry name" value="HTH_1"/>
    <property type="match status" value="1"/>
</dbReference>
<keyword evidence="3" id="KW-0238">DNA-binding</keyword>
<keyword evidence="7" id="KW-1185">Reference proteome</keyword>
<dbReference type="InterPro" id="IPR036388">
    <property type="entry name" value="WH-like_DNA-bd_sf"/>
</dbReference>
<evidence type="ECO:0000256" key="1">
    <source>
        <dbReference type="ARBA" id="ARBA00009437"/>
    </source>
</evidence>
<dbReference type="PANTHER" id="PTHR30537">
    <property type="entry name" value="HTH-TYPE TRANSCRIPTIONAL REGULATOR"/>
    <property type="match status" value="1"/>
</dbReference>
<comment type="similarity">
    <text evidence="1">Belongs to the LysR transcriptional regulatory family.</text>
</comment>
<dbReference type="Gene3D" id="3.40.190.290">
    <property type="match status" value="1"/>
</dbReference>
<dbReference type="RefSeq" id="WP_284257543.1">
    <property type="nucleotide sequence ID" value="NZ_BSOS01000041.1"/>
</dbReference>
<evidence type="ECO:0000256" key="3">
    <source>
        <dbReference type="ARBA" id="ARBA00023125"/>
    </source>
</evidence>
<name>A0ABQ6A6A5_9PROT</name>
<organism evidence="6 7">
    <name type="scientific">Acidocella aquatica</name>
    <dbReference type="NCBI Taxonomy" id="1922313"/>
    <lineage>
        <taxon>Bacteria</taxon>
        <taxon>Pseudomonadati</taxon>
        <taxon>Pseudomonadota</taxon>
        <taxon>Alphaproteobacteria</taxon>
        <taxon>Acetobacterales</taxon>
        <taxon>Acidocellaceae</taxon>
        <taxon>Acidocella</taxon>
    </lineage>
</organism>
<dbReference type="Gene3D" id="1.10.10.10">
    <property type="entry name" value="Winged helix-like DNA-binding domain superfamily/Winged helix DNA-binding domain"/>
    <property type="match status" value="1"/>
</dbReference>
<dbReference type="SUPFAM" id="SSF46785">
    <property type="entry name" value="Winged helix' DNA-binding domain"/>
    <property type="match status" value="1"/>
</dbReference>
<sequence length="300" mass="32678">MAGRKRAQNWDDLRHFLAVARTGTLSAAAEALGTDHTTVARHIQRLEERLTTRIFYRSNLGYDLTASGEQLRPIAETMEASYLQAASMESENPAVSGTIRIGAPDGFGTAFLAPRIHKLAALHPKLEIELLATARVFSLSKREADIGISLTSPEHARVVSRRLTDYRLHIYASGDYLAAQPPITSPADLSRHGFVGYIEDMLFTPELNYLSSIGPGISARIRSTNLTAQAYATAAGSGLCVLPAFIARLHPGLVPVLAEEISLKRSFFMHIHEDNRKSAHVRAAAAFITTELAQSPGFFG</sequence>
<dbReference type="InterPro" id="IPR058163">
    <property type="entry name" value="LysR-type_TF_proteobact-type"/>
</dbReference>
<dbReference type="Proteomes" id="UP001156641">
    <property type="component" value="Unassembled WGS sequence"/>
</dbReference>
<dbReference type="InterPro" id="IPR000847">
    <property type="entry name" value="LysR_HTH_N"/>
</dbReference>
<reference evidence="7" key="1">
    <citation type="journal article" date="2019" name="Int. J. Syst. Evol. Microbiol.">
        <title>The Global Catalogue of Microorganisms (GCM) 10K type strain sequencing project: providing services to taxonomists for standard genome sequencing and annotation.</title>
        <authorList>
            <consortium name="The Broad Institute Genomics Platform"/>
            <consortium name="The Broad Institute Genome Sequencing Center for Infectious Disease"/>
            <person name="Wu L."/>
            <person name="Ma J."/>
        </authorList>
    </citation>
    <scope>NUCLEOTIDE SEQUENCE [LARGE SCALE GENOMIC DNA]</scope>
    <source>
        <strain evidence="7">NBRC 112502</strain>
    </source>
</reference>